<dbReference type="Gene3D" id="3.40.630.30">
    <property type="match status" value="1"/>
</dbReference>
<dbReference type="PANTHER" id="PTHR43441:SF10">
    <property type="entry name" value="ACETYLTRANSFERASE"/>
    <property type="match status" value="1"/>
</dbReference>
<keyword evidence="3" id="KW-1185">Reference proteome</keyword>
<dbReference type="RefSeq" id="WP_226730089.1">
    <property type="nucleotide sequence ID" value="NZ_JAJAUY010000159.1"/>
</dbReference>
<dbReference type="Proteomes" id="UP001199054">
    <property type="component" value="Unassembled WGS sequence"/>
</dbReference>
<feature type="domain" description="N-acetyltransferase" evidence="1">
    <location>
        <begin position="2"/>
        <end position="177"/>
    </location>
</feature>
<dbReference type="InterPro" id="IPR051908">
    <property type="entry name" value="Ribosomal_N-acetyltransferase"/>
</dbReference>
<dbReference type="SUPFAM" id="SSF55729">
    <property type="entry name" value="Acyl-CoA N-acyltransferases (Nat)"/>
    <property type="match status" value="1"/>
</dbReference>
<gene>
    <name evidence="2" type="ORF">LG632_26595</name>
</gene>
<dbReference type="InterPro" id="IPR016181">
    <property type="entry name" value="Acyl_CoA_acyltransferase"/>
</dbReference>
<accession>A0ABS8BE37</accession>
<name>A0ABS8BE37_9ACTN</name>
<protein>
    <submittedName>
        <fullName evidence="2">GNAT family N-acetyltransferase</fullName>
    </submittedName>
</protein>
<dbReference type="EMBL" id="JAJAUY010000159">
    <property type="protein sequence ID" value="MCB5182914.1"/>
    <property type="molecule type" value="Genomic_DNA"/>
</dbReference>
<organism evidence="2 3">
    <name type="scientific">Streptomyces antimicrobicus</name>
    <dbReference type="NCBI Taxonomy" id="2883108"/>
    <lineage>
        <taxon>Bacteria</taxon>
        <taxon>Bacillati</taxon>
        <taxon>Actinomycetota</taxon>
        <taxon>Actinomycetes</taxon>
        <taxon>Kitasatosporales</taxon>
        <taxon>Streptomycetaceae</taxon>
        <taxon>Streptomyces</taxon>
    </lineage>
</organism>
<evidence type="ECO:0000313" key="2">
    <source>
        <dbReference type="EMBL" id="MCB5182914.1"/>
    </source>
</evidence>
<reference evidence="2 3" key="1">
    <citation type="submission" date="2021-10" db="EMBL/GenBank/DDBJ databases">
        <title>Streptomyces sp. strain SMC 277, a novel streptomycete isolated from soil.</title>
        <authorList>
            <person name="Chanama M."/>
        </authorList>
    </citation>
    <scope>NUCLEOTIDE SEQUENCE [LARGE SCALE GENOMIC DNA]</scope>
    <source>
        <strain evidence="2 3">SMC 277</strain>
    </source>
</reference>
<dbReference type="PROSITE" id="PS51186">
    <property type="entry name" value="GNAT"/>
    <property type="match status" value="1"/>
</dbReference>
<evidence type="ECO:0000313" key="3">
    <source>
        <dbReference type="Proteomes" id="UP001199054"/>
    </source>
</evidence>
<sequence>MFSIPLADDAHLFPLEAWHAEEFFAHIERGREYIGQYVPFPDRSKDLEAARTLLGTNAHKAADDGVRLYGIRLDGTLVGGVLFPAFDAAGGNAEIGCWLEPAGVGRGLVTKACGVLLDWAFDVRGIRRVEWHAASENKRSIAVAQRLGMTRDGVMRQNHLHRGVLQDTEVWAILADEWRAHRAAAGPAA</sequence>
<comment type="caution">
    <text evidence="2">The sequence shown here is derived from an EMBL/GenBank/DDBJ whole genome shotgun (WGS) entry which is preliminary data.</text>
</comment>
<evidence type="ECO:0000259" key="1">
    <source>
        <dbReference type="PROSITE" id="PS51186"/>
    </source>
</evidence>
<dbReference type="PANTHER" id="PTHR43441">
    <property type="entry name" value="RIBOSOMAL-PROTEIN-SERINE ACETYLTRANSFERASE"/>
    <property type="match status" value="1"/>
</dbReference>
<proteinExistence type="predicted"/>
<dbReference type="Pfam" id="PF13302">
    <property type="entry name" value="Acetyltransf_3"/>
    <property type="match status" value="1"/>
</dbReference>
<dbReference type="InterPro" id="IPR000182">
    <property type="entry name" value="GNAT_dom"/>
</dbReference>